<dbReference type="EMBL" id="ANAH02000065">
    <property type="protein sequence ID" value="EPX56793.1"/>
    <property type="molecule type" value="Genomic_DNA"/>
</dbReference>
<organism evidence="2 3">
    <name type="scientific">Cystobacter fuscus (strain ATCC 25194 / DSM 2262 / NBRC 100088 / M29)</name>
    <dbReference type="NCBI Taxonomy" id="1242864"/>
    <lineage>
        <taxon>Bacteria</taxon>
        <taxon>Pseudomonadati</taxon>
        <taxon>Myxococcota</taxon>
        <taxon>Myxococcia</taxon>
        <taxon>Myxococcales</taxon>
        <taxon>Cystobacterineae</taxon>
        <taxon>Archangiaceae</taxon>
        <taxon>Cystobacter</taxon>
    </lineage>
</organism>
<evidence type="ECO:0000313" key="3">
    <source>
        <dbReference type="Proteomes" id="UP000011682"/>
    </source>
</evidence>
<dbReference type="AlphaFoldDB" id="S9QJY8"/>
<comment type="caution">
    <text evidence="2">The sequence shown here is derived from an EMBL/GenBank/DDBJ whole genome shotgun (WGS) entry which is preliminary data.</text>
</comment>
<gene>
    <name evidence="2" type="ORF">D187_007227</name>
</gene>
<name>S9QJY8_CYSF2</name>
<keyword evidence="3" id="KW-1185">Reference proteome</keyword>
<feature type="compositionally biased region" description="Basic and acidic residues" evidence="1">
    <location>
        <begin position="138"/>
        <end position="149"/>
    </location>
</feature>
<reference evidence="2" key="1">
    <citation type="submission" date="2013-05" db="EMBL/GenBank/DDBJ databases">
        <title>Genome assembly of Cystobacter fuscus DSM 2262.</title>
        <authorList>
            <person name="Sharma G."/>
            <person name="Khatri I."/>
            <person name="Kaur C."/>
            <person name="Mayilraj S."/>
            <person name="Subramanian S."/>
        </authorList>
    </citation>
    <scope>NUCLEOTIDE SEQUENCE [LARGE SCALE GENOMIC DNA]</scope>
    <source>
        <strain evidence="2">DSM 2262</strain>
    </source>
</reference>
<feature type="compositionally biased region" description="Basic and acidic residues" evidence="1">
    <location>
        <begin position="74"/>
        <end position="85"/>
    </location>
</feature>
<accession>S9QJY8</accession>
<dbReference type="Proteomes" id="UP000011682">
    <property type="component" value="Unassembled WGS sequence"/>
</dbReference>
<proteinExistence type="predicted"/>
<feature type="compositionally biased region" description="Basic residues" evidence="1">
    <location>
        <begin position="115"/>
        <end position="129"/>
    </location>
</feature>
<feature type="region of interest" description="Disordered" evidence="1">
    <location>
        <begin position="1"/>
        <end position="149"/>
    </location>
</feature>
<evidence type="ECO:0000256" key="1">
    <source>
        <dbReference type="SAM" id="MobiDB-lite"/>
    </source>
</evidence>
<feature type="compositionally biased region" description="Basic and acidic residues" evidence="1">
    <location>
        <begin position="1"/>
        <end position="21"/>
    </location>
</feature>
<protein>
    <submittedName>
        <fullName evidence="2">Uncharacterized protein</fullName>
    </submittedName>
</protein>
<sequence length="149" mass="16878">MRQDFSARPHHGETVYRRGEHTITTAARVNELHQGGLQGRRHAGSPRTSRSAREPSFQPTVPRPPGTTHHFWRIRQEIRGFEHEGPSGLSHDCTHPTRLGVAQAEGDANEPNRKSGTRHRCQPRSRTQHGHQPGQARHRCDCDLSLESR</sequence>
<evidence type="ECO:0000313" key="2">
    <source>
        <dbReference type="EMBL" id="EPX56793.1"/>
    </source>
</evidence>